<keyword evidence="3" id="KW-1185">Reference proteome</keyword>
<sequence length="117" mass="13687">MLFFFSQFYSDLISILNPNLNCTGPTSPFPAQFQDPPKLLSPRLRKPVSFDLDSDHVIRCVDQKLRTTFPEASSNEEEEEGTTKQQQQHKEFNFGTDEKCLTIDDDEEQRFFFDQEQ</sequence>
<reference evidence="2" key="1">
    <citation type="submission" date="2020-01" db="EMBL/GenBank/DDBJ databases">
        <authorList>
            <person name="Mishra B."/>
        </authorList>
    </citation>
    <scope>NUCLEOTIDE SEQUENCE [LARGE SCALE GENOMIC DNA]</scope>
</reference>
<feature type="compositionally biased region" description="Basic and acidic residues" evidence="1">
    <location>
        <begin position="88"/>
        <end position="98"/>
    </location>
</feature>
<dbReference type="Proteomes" id="UP000467841">
    <property type="component" value="Unassembled WGS sequence"/>
</dbReference>
<protein>
    <submittedName>
        <fullName evidence="2">Uncharacterized protein</fullName>
    </submittedName>
</protein>
<dbReference type="OrthoDB" id="1927968at2759"/>
<accession>A0A6D2KY10</accession>
<organism evidence="2 3">
    <name type="scientific">Microthlaspi erraticum</name>
    <dbReference type="NCBI Taxonomy" id="1685480"/>
    <lineage>
        <taxon>Eukaryota</taxon>
        <taxon>Viridiplantae</taxon>
        <taxon>Streptophyta</taxon>
        <taxon>Embryophyta</taxon>
        <taxon>Tracheophyta</taxon>
        <taxon>Spermatophyta</taxon>
        <taxon>Magnoliopsida</taxon>
        <taxon>eudicotyledons</taxon>
        <taxon>Gunneridae</taxon>
        <taxon>Pentapetalae</taxon>
        <taxon>rosids</taxon>
        <taxon>malvids</taxon>
        <taxon>Brassicales</taxon>
        <taxon>Brassicaceae</taxon>
        <taxon>Coluteocarpeae</taxon>
        <taxon>Microthlaspi</taxon>
    </lineage>
</organism>
<evidence type="ECO:0000313" key="3">
    <source>
        <dbReference type="Proteomes" id="UP000467841"/>
    </source>
</evidence>
<evidence type="ECO:0000313" key="2">
    <source>
        <dbReference type="EMBL" id="CAA7053884.1"/>
    </source>
</evidence>
<proteinExistence type="predicted"/>
<dbReference type="EMBL" id="CACVBM020001551">
    <property type="protein sequence ID" value="CAA7053884.1"/>
    <property type="molecule type" value="Genomic_DNA"/>
</dbReference>
<name>A0A6D2KY10_9BRAS</name>
<gene>
    <name evidence="2" type="ORF">MERR_LOCUS41120</name>
</gene>
<comment type="caution">
    <text evidence="2">The sequence shown here is derived from an EMBL/GenBank/DDBJ whole genome shotgun (WGS) entry which is preliminary data.</text>
</comment>
<evidence type="ECO:0000256" key="1">
    <source>
        <dbReference type="SAM" id="MobiDB-lite"/>
    </source>
</evidence>
<feature type="region of interest" description="Disordered" evidence="1">
    <location>
        <begin position="68"/>
        <end position="98"/>
    </location>
</feature>
<dbReference type="AlphaFoldDB" id="A0A6D2KY10"/>